<gene>
    <name evidence="2" type="ORF">ACHAW5_004796</name>
</gene>
<feature type="region of interest" description="Disordered" evidence="1">
    <location>
        <begin position="70"/>
        <end position="89"/>
    </location>
</feature>
<reference evidence="2 3" key="1">
    <citation type="submission" date="2024-10" db="EMBL/GenBank/DDBJ databases">
        <title>Updated reference genomes for cyclostephanoid diatoms.</title>
        <authorList>
            <person name="Roberts W.R."/>
            <person name="Alverson A.J."/>
        </authorList>
    </citation>
    <scope>NUCLEOTIDE SEQUENCE [LARGE SCALE GENOMIC DNA]</scope>
    <source>
        <strain evidence="2 3">AJA276-08</strain>
    </source>
</reference>
<comment type="caution">
    <text evidence="2">The sequence shown here is derived from an EMBL/GenBank/DDBJ whole genome shotgun (WGS) entry which is preliminary data.</text>
</comment>
<proteinExistence type="predicted"/>
<evidence type="ECO:0000313" key="3">
    <source>
        <dbReference type="Proteomes" id="UP001530315"/>
    </source>
</evidence>
<sequence length="89" mass="9778">MVLSTQALLIAVGVNAKRRADGGRIELGDEDGVGQLGGVIFASHMGKGGMDFDYWRQIFRHGLWQENEKHGSEELSTRYGEATRKGGAW</sequence>
<organism evidence="2 3">
    <name type="scientific">Stephanodiscus triporus</name>
    <dbReference type="NCBI Taxonomy" id="2934178"/>
    <lineage>
        <taxon>Eukaryota</taxon>
        <taxon>Sar</taxon>
        <taxon>Stramenopiles</taxon>
        <taxon>Ochrophyta</taxon>
        <taxon>Bacillariophyta</taxon>
        <taxon>Coscinodiscophyceae</taxon>
        <taxon>Thalassiosirophycidae</taxon>
        <taxon>Stephanodiscales</taxon>
        <taxon>Stephanodiscaceae</taxon>
        <taxon>Stephanodiscus</taxon>
    </lineage>
</organism>
<evidence type="ECO:0000313" key="2">
    <source>
        <dbReference type="EMBL" id="KAL3764532.1"/>
    </source>
</evidence>
<dbReference type="Proteomes" id="UP001530315">
    <property type="component" value="Unassembled WGS sequence"/>
</dbReference>
<evidence type="ECO:0000256" key="1">
    <source>
        <dbReference type="SAM" id="MobiDB-lite"/>
    </source>
</evidence>
<dbReference type="EMBL" id="JALLAZ020001770">
    <property type="protein sequence ID" value="KAL3764532.1"/>
    <property type="molecule type" value="Genomic_DNA"/>
</dbReference>
<accession>A0ABD3MLM2</accession>
<dbReference type="AlphaFoldDB" id="A0ABD3MLM2"/>
<name>A0ABD3MLM2_9STRA</name>
<keyword evidence="3" id="KW-1185">Reference proteome</keyword>
<protein>
    <submittedName>
        <fullName evidence="2">Uncharacterized protein</fullName>
    </submittedName>
</protein>